<dbReference type="InterPro" id="IPR053142">
    <property type="entry name" value="PchR_regulatory_protein"/>
</dbReference>
<accession>H8KQ37</accession>
<dbReference type="PANTHER" id="PTHR47893">
    <property type="entry name" value="REGULATORY PROTEIN PCHR"/>
    <property type="match status" value="1"/>
</dbReference>
<dbReference type="KEGG" id="scn:Solca_1099"/>
<organism evidence="4 5">
    <name type="scientific">Solitalea canadensis (strain ATCC 29591 / DSM 3403 / JCM 21819 / LMG 8368 / NBRC 15130 / NCIMB 12057 / USAM 9D)</name>
    <name type="common">Flexibacter canadensis</name>
    <dbReference type="NCBI Taxonomy" id="929556"/>
    <lineage>
        <taxon>Bacteria</taxon>
        <taxon>Pseudomonadati</taxon>
        <taxon>Bacteroidota</taxon>
        <taxon>Sphingobacteriia</taxon>
        <taxon>Sphingobacteriales</taxon>
        <taxon>Sphingobacteriaceae</taxon>
        <taxon>Solitalea</taxon>
    </lineage>
</organism>
<gene>
    <name evidence="4" type="ordered locus">Solca_1099</name>
</gene>
<reference evidence="4" key="1">
    <citation type="submission" date="2012-02" db="EMBL/GenBank/DDBJ databases">
        <title>The complete genome of Solitalea canadensis DSM 3403.</title>
        <authorList>
            <consortium name="US DOE Joint Genome Institute (JGI-PGF)"/>
            <person name="Lucas S."/>
            <person name="Copeland A."/>
            <person name="Lapidus A."/>
            <person name="Glavina del Rio T."/>
            <person name="Dalin E."/>
            <person name="Tice H."/>
            <person name="Bruce D."/>
            <person name="Goodwin L."/>
            <person name="Pitluck S."/>
            <person name="Peters L."/>
            <person name="Ovchinnikova G."/>
            <person name="Lu M."/>
            <person name="Kyrpides N."/>
            <person name="Mavromatis K."/>
            <person name="Ivanova N."/>
            <person name="Brettin T."/>
            <person name="Detter J.C."/>
            <person name="Han C."/>
            <person name="Larimer F."/>
            <person name="Land M."/>
            <person name="Hauser L."/>
            <person name="Markowitz V."/>
            <person name="Cheng J.-F."/>
            <person name="Hugenholtz P."/>
            <person name="Woyke T."/>
            <person name="Wu D."/>
            <person name="Spring S."/>
            <person name="Schroeder M."/>
            <person name="Kopitz M."/>
            <person name="Brambilla E."/>
            <person name="Klenk H.-P."/>
            <person name="Eisen J.A."/>
        </authorList>
    </citation>
    <scope>NUCLEOTIDE SEQUENCE</scope>
    <source>
        <strain evidence="4">DSM 3403</strain>
    </source>
</reference>
<dbReference type="STRING" id="929556.Solca_1099"/>
<dbReference type="GO" id="GO:0043565">
    <property type="term" value="F:sequence-specific DNA binding"/>
    <property type="evidence" value="ECO:0007669"/>
    <property type="project" value="InterPro"/>
</dbReference>
<dbReference type="Pfam" id="PF12833">
    <property type="entry name" value="HTH_18"/>
    <property type="match status" value="1"/>
</dbReference>
<feature type="domain" description="HTH araC/xylS-type" evidence="3">
    <location>
        <begin position="235"/>
        <end position="331"/>
    </location>
</feature>
<keyword evidence="2" id="KW-0804">Transcription</keyword>
<evidence type="ECO:0000256" key="2">
    <source>
        <dbReference type="ARBA" id="ARBA00023163"/>
    </source>
</evidence>
<evidence type="ECO:0000256" key="1">
    <source>
        <dbReference type="ARBA" id="ARBA00023015"/>
    </source>
</evidence>
<dbReference type="Proteomes" id="UP000007590">
    <property type="component" value="Chromosome"/>
</dbReference>
<dbReference type="GO" id="GO:0003700">
    <property type="term" value="F:DNA-binding transcription factor activity"/>
    <property type="evidence" value="ECO:0007669"/>
    <property type="project" value="InterPro"/>
</dbReference>
<dbReference type="RefSeq" id="WP_014679432.1">
    <property type="nucleotide sequence ID" value="NC_017770.1"/>
</dbReference>
<evidence type="ECO:0000313" key="4">
    <source>
        <dbReference type="EMBL" id="AFD06205.1"/>
    </source>
</evidence>
<dbReference type="SUPFAM" id="SSF46689">
    <property type="entry name" value="Homeodomain-like"/>
    <property type="match status" value="1"/>
</dbReference>
<sequence length="331" mass="38038">MQEIEFYFGTGKKWLFDLIEAIQEKIGSKLVVTSNNNIITWSTKYREGKAEFIELEEGLGLVRADYMLNETLTFKHIPSKSNDYFFIHFSISLHQPNIHTSGEIIEMGNNFANAIVYMSSAISFNIVFPKGEKIRTIIVTVSRNWMLNKISSLNISTKAPLPDYQENKPFQGAFNLDLNCYNIAQELLDTYYWDPSHTLYIKGTVINLLAIFFNNFSNTLGKEERLFLNDAEKIKKQIELLHENLHEPWPDLKTIGVNCNMGKSKFMSLFAKIYGINYYSYYLQVRMQNAYNLLLNGLSVSEAGRSVGYTNLGHFSKVYKEHFGVSPSLIS</sequence>
<evidence type="ECO:0000259" key="3">
    <source>
        <dbReference type="PROSITE" id="PS01124"/>
    </source>
</evidence>
<dbReference type="EMBL" id="CP003349">
    <property type="protein sequence ID" value="AFD06205.1"/>
    <property type="molecule type" value="Genomic_DNA"/>
</dbReference>
<dbReference type="HOGENOM" id="CLU_052345_5_1_10"/>
<dbReference type="Gene3D" id="1.10.10.60">
    <property type="entry name" value="Homeodomain-like"/>
    <property type="match status" value="2"/>
</dbReference>
<keyword evidence="5" id="KW-1185">Reference proteome</keyword>
<dbReference type="SMART" id="SM00342">
    <property type="entry name" value="HTH_ARAC"/>
    <property type="match status" value="1"/>
</dbReference>
<proteinExistence type="predicted"/>
<dbReference type="InterPro" id="IPR009057">
    <property type="entry name" value="Homeodomain-like_sf"/>
</dbReference>
<protein>
    <submittedName>
        <fullName evidence="4">DNA-binding domain-containing protein, AraC-type</fullName>
    </submittedName>
</protein>
<keyword evidence="1" id="KW-0805">Transcription regulation</keyword>
<dbReference type="AlphaFoldDB" id="H8KQ37"/>
<dbReference type="InterPro" id="IPR018060">
    <property type="entry name" value="HTH_AraC"/>
</dbReference>
<dbReference type="OrthoDB" id="1189000at2"/>
<dbReference type="PANTHER" id="PTHR47893:SF1">
    <property type="entry name" value="REGULATORY PROTEIN PCHR"/>
    <property type="match status" value="1"/>
</dbReference>
<dbReference type="eggNOG" id="COG2207">
    <property type="taxonomic scope" value="Bacteria"/>
</dbReference>
<keyword evidence="4" id="KW-0238">DNA-binding</keyword>
<name>H8KQ37_SOLCM</name>
<evidence type="ECO:0000313" key="5">
    <source>
        <dbReference type="Proteomes" id="UP000007590"/>
    </source>
</evidence>
<dbReference type="PROSITE" id="PS01124">
    <property type="entry name" value="HTH_ARAC_FAMILY_2"/>
    <property type="match status" value="1"/>
</dbReference>